<organism evidence="15 16">
    <name type="scientific">Halocaridina rubra</name>
    <name type="common">Hawaiian red shrimp</name>
    <dbReference type="NCBI Taxonomy" id="373956"/>
    <lineage>
        <taxon>Eukaryota</taxon>
        <taxon>Metazoa</taxon>
        <taxon>Ecdysozoa</taxon>
        <taxon>Arthropoda</taxon>
        <taxon>Crustacea</taxon>
        <taxon>Multicrustacea</taxon>
        <taxon>Malacostraca</taxon>
        <taxon>Eumalacostraca</taxon>
        <taxon>Eucarida</taxon>
        <taxon>Decapoda</taxon>
        <taxon>Pleocyemata</taxon>
        <taxon>Caridea</taxon>
        <taxon>Atyoidea</taxon>
        <taxon>Atyidae</taxon>
        <taxon>Halocaridina</taxon>
    </lineage>
</organism>
<comment type="caution">
    <text evidence="15">The sequence shown here is derived from an EMBL/GenBank/DDBJ whole genome shotgun (WGS) entry which is preliminary data.</text>
</comment>
<protein>
    <recommendedName>
        <fullName evidence="14">Cadherin domain-containing protein</fullName>
    </recommendedName>
</protein>
<dbReference type="FunFam" id="2.60.40.60:FF:000039">
    <property type="entry name" value="FAT atypical cadherin 3"/>
    <property type="match status" value="1"/>
</dbReference>
<evidence type="ECO:0000256" key="1">
    <source>
        <dbReference type="ARBA" id="ARBA00004167"/>
    </source>
</evidence>
<dbReference type="PRINTS" id="PR00205">
    <property type="entry name" value="CADHERIN"/>
</dbReference>
<dbReference type="PANTHER" id="PTHR24026:SF136">
    <property type="entry name" value="PROTOCADHERIN-23"/>
    <property type="match status" value="1"/>
</dbReference>
<dbReference type="PANTHER" id="PTHR24026">
    <property type="entry name" value="FAT ATYPICAL CADHERIN-RELATED"/>
    <property type="match status" value="1"/>
</dbReference>
<feature type="domain" description="Cadherin" evidence="14">
    <location>
        <begin position="399"/>
        <end position="506"/>
    </location>
</feature>
<evidence type="ECO:0000256" key="11">
    <source>
        <dbReference type="ARBA" id="ARBA00023180"/>
    </source>
</evidence>
<evidence type="ECO:0000256" key="10">
    <source>
        <dbReference type="ARBA" id="ARBA00023157"/>
    </source>
</evidence>
<dbReference type="SMART" id="SM00112">
    <property type="entry name" value="CA"/>
    <property type="match status" value="5"/>
</dbReference>
<dbReference type="PROSITE" id="PS00232">
    <property type="entry name" value="CADHERIN_1"/>
    <property type="match status" value="1"/>
</dbReference>
<keyword evidence="4" id="KW-0732">Signal</keyword>
<evidence type="ECO:0000313" key="16">
    <source>
        <dbReference type="Proteomes" id="UP001381693"/>
    </source>
</evidence>
<dbReference type="PROSITE" id="PS50268">
    <property type="entry name" value="CADHERIN_2"/>
    <property type="match status" value="7"/>
</dbReference>
<feature type="domain" description="Cadherin" evidence="14">
    <location>
        <begin position="178"/>
        <end position="286"/>
    </location>
</feature>
<evidence type="ECO:0000256" key="9">
    <source>
        <dbReference type="ARBA" id="ARBA00023136"/>
    </source>
</evidence>
<dbReference type="GO" id="GO:0001736">
    <property type="term" value="P:establishment of planar polarity"/>
    <property type="evidence" value="ECO:0007669"/>
    <property type="project" value="UniProtKB-ARBA"/>
</dbReference>
<evidence type="ECO:0000259" key="14">
    <source>
        <dbReference type="PROSITE" id="PS50268"/>
    </source>
</evidence>
<feature type="domain" description="Cadherin" evidence="14">
    <location>
        <begin position="5"/>
        <end position="67"/>
    </location>
</feature>
<dbReference type="EMBL" id="JAXCGZ010003774">
    <property type="protein sequence ID" value="KAK7083297.1"/>
    <property type="molecule type" value="Genomic_DNA"/>
</dbReference>
<evidence type="ECO:0000256" key="13">
    <source>
        <dbReference type="SAM" id="Phobius"/>
    </source>
</evidence>
<gene>
    <name evidence="15" type="ORF">SK128_010008</name>
</gene>
<feature type="domain" description="Cadherin" evidence="14">
    <location>
        <begin position="287"/>
        <end position="396"/>
    </location>
</feature>
<dbReference type="FunFam" id="2.60.40.60:FF:000020">
    <property type="entry name" value="Dachsous cadherin-related 1b"/>
    <property type="match status" value="1"/>
</dbReference>
<keyword evidence="10" id="KW-1015">Disulfide bond</keyword>
<keyword evidence="8 13" id="KW-1133">Transmembrane helix</keyword>
<dbReference type="SUPFAM" id="SSF49313">
    <property type="entry name" value="Cadherin-like"/>
    <property type="match status" value="6"/>
</dbReference>
<keyword evidence="6 12" id="KW-0106">Calcium</keyword>
<name>A0AAN8XH48_HALRR</name>
<keyword evidence="5" id="KW-0677">Repeat</keyword>
<feature type="domain" description="Cadherin" evidence="14">
    <location>
        <begin position="74"/>
        <end position="177"/>
    </location>
</feature>
<dbReference type="AlphaFoldDB" id="A0AAN8XH48"/>
<dbReference type="GO" id="GO:0048513">
    <property type="term" value="P:animal organ development"/>
    <property type="evidence" value="ECO:0007669"/>
    <property type="project" value="UniProtKB-ARBA"/>
</dbReference>
<dbReference type="Pfam" id="PF00028">
    <property type="entry name" value="Cadherin"/>
    <property type="match status" value="5"/>
</dbReference>
<dbReference type="CDD" id="cd11304">
    <property type="entry name" value="Cadherin_repeat"/>
    <property type="match status" value="7"/>
</dbReference>
<keyword evidence="9 13" id="KW-0472">Membrane</keyword>
<sequence>MPVCRVNETTGEVHVQGTLDHNAAAVIILTITVIDRNAAEAFPEQNDTGKTEVTIYVQAFSDKNPIFAPPWTPARPQLEVEVKEEQELGTVVFSITAKDPVTGQPVRRYEKVAGSDPQDLFTVATITGQVSVNSRLDYEDSEIKKTSLQVLAVAGERSSEAYVTVNILDVNDNSPRFTENEYHTRLAEDARWPKSVLSVTATDADTEERGEVTYTLGGEGALLFVINNKTGEIQVARGAQLDREATPTITLEVTAHDTPKGGVNQRKTTVIVEIELTDVNDESPQWDESSYTAVVPENTAVGSPVMNVLATDPDLGINGVVRYQLPEPQGEVDGLFSLDPESGVLSVLTPLSGKGRNEHYELTVRALDQGSPQQYSEAKVRLLIGDVSTNDGVPSFKRPAPNEGASVMENSKVGTAVFQVEADDPDDPNTPNGKIVYSFLDDGSDGGVFEIDPKTGMITTRKELDRELHTQYTVVVVAQDLGRPPQLASRVLVINITDADDNAPVFVKLPGDKPLELEVEEEAAKGTVVGFVSAVDNDEGDNAMVEYKITYGNDDGLFGINRTTDNRGMIYVMSRVDRESVESVTLTILCGKAGRRMPNRKTYESSNPAMMQVLILVRDLDDNKPKFSKEASTSGVRVDAALQTEVLRLHAEDKDPTALPIRYNIHNISFAHIEDTVELLPEEEVNATGVFRLEVATGILRTNAPLTRYAHGIFTAFATASSAPTDEPAVSKVIIYVLRDSDLLQFIFGATPDKVRLQLPSFMKDVENVLPVSASLNIYDTDFYSDPNGAIDFSSTGSCFHVVGRSMKDTQLLLDTTKNAKLGRVFDKYTVKKVGRCVPPREVRQADWVEIWVLVIAAFIGVGGTIAACSVCCLYSRYRRQVKRHHQHLRLLDNPPVAAPVLPPGSIVMLPHGPPPLGSHHPGGYPHPVGPPVSVLPPASILSAEPPRPYERQERVMALDAISYRSGQR</sequence>
<evidence type="ECO:0000256" key="8">
    <source>
        <dbReference type="ARBA" id="ARBA00022989"/>
    </source>
</evidence>
<evidence type="ECO:0000256" key="3">
    <source>
        <dbReference type="ARBA" id="ARBA00022692"/>
    </source>
</evidence>
<comment type="subcellular location">
    <subcellularLocation>
        <location evidence="1">Membrane</location>
        <topology evidence="1">Single-pass membrane protein</topology>
    </subcellularLocation>
</comment>
<accession>A0AAN8XH48</accession>
<dbReference type="GO" id="GO:0048589">
    <property type="term" value="P:developmental growth"/>
    <property type="evidence" value="ECO:0007669"/>
    <property type="project" value="UniProtKB-ARBA"/>
</dbReference>
<feature type="domain" description="Cadherin" evidence="14">
    <location>
        <begin position="630"/>
        <end position="762"/>
    </location>
</feature>
<feature type="domain" description="Cadherin" evidence="14">
    <location>
        <begin position="511"/>
        <end position="627"/>
    </location>
</feature>
<keyword evidence="16" id="KW-1185">Reference proteome</keyword>
<evidence type="ECO:0000313" key="15">
    <source>
        <dbReference type="EMBL" id="KAK7083297.1"/>
    </source>
</evidence>
<dbReference type="InterPro" id="IPR002126">
    <property type="entry name" value="Cadherin-like_dom"/>
</dbReference>
<feature type="transmembrane region" description="Helical" evidence="13">
    <location>
        <begin position="851"/>
        <end position="875"/>
    </location>
</feature>
<dbReference type="FunFam" id="2.60.40.60:FF:000033">
    <property type="entry name" value="FAT atypical cadherin 1"/>
    <property type="match status" value="1"/>
</dbReference>
<keyword evidence="11" id="KW-0325">Glycoprotein</keyword>
<evidence type="ECO:0000256" key="12">
    <source>
        <dbReference type="PROSITE-ProRule" id="PRU00043"/>
    </source>
</evidence>
<dbReference type="Proteomes" id="UP001381693">
    <property type="component" value="Unassembled WGS sequence"/>
</dbReference>
<evidence type="ECO:0000256" key="2">
    <source>
        <dbReference type="ARBA" id="ARBA00022536"/>
    </source>
</evidence>
<dbReference type="Gene3D" id="2.60.40.60">
    <property type="entry name" value="Cadherins"/>
    <property type="match status" value="7"/>
</dbReference>
<dbReference type="InterPro" id="IPR015919">
    <property type="entry name" value="Cadherin-like_sf"/>
</dbReference>
<dbReference type="GO" id="GO:0007163">
    <property type="term" value="P:establishment or maintenance of cell polarity"/>
    <property type="evidence" value="ECO:0007669"/>
    <property type="project" value="UniProtKB-ARBA"/>
</dbReference>
<proteinExistence type="predicted"/>
<evidence type="ECO:0000256" key="7">
    <source>
        <dbReference type="ARBA" id="ARBA00022889"/>
    </source>
</evidence>
<evidence type="ECO:0000256" key="6">
    <source>
        <dbReference type="ARBA" id="ARBA00022837"/>
    </source>
</evidence>
<dbReference type="GO" id="GO:0007156">
    <property type="term" value="P:homophilic cell adhesion via plasma membrane adhesion molecules"/>
    <property type="evidence" value="ECO:0007669"/>
    <property type="project" value="InterPro"/>
</dbReference>
<dbReference type="GO" id="GO:0005886">
    <property type="term" value="C:plasma membrane"/>
    <property type="evidence" value="ECO:0007669"/>
    <property type="project" value="UniProtKB-SubCell"/>
</dbReference>
<evidence type="ECO:0000256" key="5">
    <source>
        <dbReference type="ARBA" id="ARBA00022737"/>
    </source>
</evidence>
<dbReference type="GO" id="GO:0005509">
    <property type="term" value="F:calcium ion binding"/>
    <property type="evidence" value="ECO:0007669"/>
    <property type="project" value="UniProtKB-UniRule"/>
</dbReference>
<dbReference type="GO" id="GO:0008104">
    <property type="term" value="P:intracellular protein localization"/>
    <property type="evidence" value="ECO:0007669"/>
    <property type="project" value="UniProtKB-ARBA"/>
</dbReference>
<reference evidence="15 16" key="1">
    <citation type="submission" date="2023-11" db="EMBL/GenBank/DDBJ databases">
        <title>Halocaridina rubra genome assembly.</title>
        <authorList>
            <person name="Smith C."/>
        </authorList>
    </citation>
    <scope>NUCLEOTIDE SEQUENCE [LARGE SCALE GENOMIC DNA]</scope>
    <source>
        <strain evidence="15">EP-1</strain>
        <tissue evidence="15">Whole</tissue>
    </source>
</reference>
<keyword evidence="2" id="KW-0245">EGF-like domain</keyword>
<keyword evidence="7" id="KW-0130">Cell adhesion</keyword>
<evidence type="ECO:0000256" key="4">
    <source>
        <dbReference type="ARBA" id="ARBA00022729"/>
    </source>
</evidence>
<keyword evidence="3 13" id="KW-0812">Transmembrane</keyword>
<dbReference type="InterPro" id="IPR020894">
    <property type="entry name" value="Cadherin_CS"/>
</dbReference>